<dbReference type="InterPro" id="IPR019819">
    <property type="entry name" value="Carboxylesterase_B_CS"/>
</dbReference>
<comment type="similarity">
    <text evidence="1 3">Belongs to the type-B carboxylesterase/lipase family.</text>
</comment>
<dbReference type="AlphaFoldDB" id="A0A8C4ZSF0"/>
<protein>
    <recommendedName>
        <fullName evidence="3">Carboxylic ester hydrolase</fullName>
        <ecNumber evidence="3">3.1.1.-</ecNumber>
    </recommendedName>
</protein>
<keyword evidence="3" id="KW-0732">Signal</keyword>
<dbReference type="Proteomes" id="UP000694546">
    <property type="component" value="Chromosome 1"/>
</dbReference>
<reference evidence="5" key="1">
    <citation type="submission" date="2019-07" db="EMBL/GenBank/DDBJ databases">
        <authorList>
            <consortium name="Wellcome Sanger Institute Data Sharing"/>
        </authorList>
    </citation>
    <scope>NUCLEOTIDE SEQUENCE [LARGE SCALE GENOMIC DNA]</scope>
</reference>
<dbReference type="GeneTree" id="ENSGT00940000155200"/>
<evidence type="ECO:0000256" key="1">
    <source>
        <dbReference type="ARBA" id="ARBA00005964"/>
    </source>
</evidence>
<keyword evidence="6" id="KW-1185">Reference proteome</keyword>
<reference evidence="5" key="2">
    <citation type="submission" date="2025-08" db="UniProtKB">
        <authorList>
            <consortium name="Ensembl"/>
        </authorList>
    </citation>
    <scope>IDENTIFICATION</scope>
</reference>
<dbReference type="Gene3D" id="3.40.50.1820">
    <property type="entry name" value="alpha/beta hydrolase"/>
    <property type="match status" value="1"/>
</dbReference>
<proteinExistence type="inferred from homology"/>
<keyword evidence="2 3" id="KW-0378">Hydrolase</keyword>
<dbReference type="Ensembl" id="ENSGMOT00000020537.2">
    <property type="protein sequence ID" value="ENSGMOP00000020043.2"/>
    <property type="gene ID" value="ENSGMOG00000018648.2"/>
</dbReference>
<dbReference type="InterPro" id="IPR050309">
    <property type="entry name" value="Type-B_Carboxylest/Lipase"/>
</dbReference>
<dbReference type="PROSITE" id="PS00122">
    <property type="entry name" value="CARBOXYLESTERASE_B_1"/>
    <property type="match status" value="1"/>
</dbReference>
<organism evidence="5 6">
    <name type="scientific">Gadus morhua</name>
    <name type="common">Atlantic cod</name>
    <dbReference type="NCBI Taxonomy" id="8049"/>
    <lineage>
        <taxon>Eukaryota</taxon>
        <taxon>Metazoa</taxon>
        <taxon>Chordata</taxon>
        <taxon>Craniata</taxon>
        <taxon>Vertebrata</taxon>
        <taxon>Euteleostomi</taxon>
        <taxon>Actinopterygii</taxon>
        <taxon>Neopterygii</taxon>
        <taxon>Teleostei</taxon>
        <taxon>Neoteleostei</taxon>
        <taxon>Acanthomorphata</taxon>
        <taxon>Zeiogadaria</taxon>
        <taxon>Gadariae</taxon>
        <taxon>Gadiformes</taxon>
        <taxon>Gadoidei</taxon>
        <taxon>Gadidae</taxon>
        <taxon>Gadus</taxon>
    </lineage>
</organism>
<dbReference type="GO" id="GO:0016787">
    <property type="term" value="F:hydrolase activity"/>
    <property type="evidence" value="ECO:0007669"/>
    <property type="project" value="UniProtKB-KW"/>
</dbReference>
<gene>
    <name evidence="5" type="primary">LOC115551024</name>
</gene>
<dbReference type="PANTHER" id="PTHR11559">
    <property type="entry name" value="CARBOXYLESTERASE"/>
    <property type="match status" value="1"/>
</dbReference>
<dbReference type="InterPro" id="IPR002018">
    <property type="entry name" value="CarbesteraseB"/>
</dbReference>
<reference evidence="5" key="3">
    <citation type="submission" date="2025-09" db="UniProtKB">
        <authorList>
            <consortium name="Ensembl"/>
        </authorList>
    </citation>
    <scope>IDENTIFICATION</scope>
</reference>
<dbReference type="Pfam" id="PF00135">
    <property type="entry name" value="COesterase"/>
    <property type="match status" value="1"/>
</dbReference>
<dbReference type="SUPFAM" id="SSF53474">
    <property type="entry name" value="alpha/beta-Hydrolases"/>
    <property type="match status" value="1"/>
</dbReference>
<name>A0A8C4ZSF0_GADMO</name>
<sequence length="561" mass="60839">MMVLCVNAVTVALSCALFCLSACAETQGPVVKATLGALRGRYVGVKGQEADVQAFMGVPFAKPPVGPLRFSAPQPADGWEGVREATKEPDMCLQSKELLEGLMTFLSMKVELPDVSEDCLYLNVFAPSHAAPGSDLPVMVWIHGGGFTSGAATIYDGSALAAYQDVVVVVLQYRLGLLGFLSTGDGAVPGNLGLLDQVEALRWVQQNIRAFGGDPGLVTIFGESAGGISVSLLTISPMSAGLFKHAIAQSGTAALKNLVSDQSPLMTQMVANKLGCDASPETITRCLKNMDSNAFLALMTDPTLRFPVTVDGLFLTDKVNKIYRDHQILPIPFMMGINNDEGGWLLPSMFCPPNWTEGMDREQTMAIMGVFHPEPKDKPLLDILEEEYLGTTEDRNEIRKGFTKLLGDMIFTVPGITTAKAHRDAGAPVYLYQYHHAPQFLKEKRPSFVGADHGDEIFLVMGFCFTTTHDQLTGACTAEELQLSKLLMSYWGNFARTGSPGGPDLVPWPQYGPQENYLSIDMKQEVQQHLASDVYAFFTKTIPEKLSAAQKKNGQSGHPEL</sequence>
<evidence type="ECO:0000256" key="3">
    <source>
        <dbReference type="RuleBase" id="RU361235"/>
    </source>
</evidence>
<evidence type="ECO:0000256" key="2">
    <source>
        <dbReference type="ARBA" id="ARBA00022801"/>
    </source>
</evidence>
<dbReference type="InterPro" id="IPR029058">
    <property type="entry name" value="AB_hydrolase_fold"/>
</dbReference>
<dbReference type="PROSITE" id="PS00941">
    <property type="entry name" value="CARBOXYLESTERASE_B_2"/>
    <property type="match status" value="1"/>
</dbReference>
<evidence type="ECO:0000313" key="5">
    <source>
        <dbReference type="Ensembl" id="ENSGMOP00000020043.2"/>
    </source>
</evidence>
<accession>A0A8C4ZSF0</accession>
<dbReference type="RefSeq" id="XP_030222369.1">
    <property type="nucleotide sequence ID" value="XM_030366509.1"/>
</dbReference>
<feature type="signal peptide" evidence="3">
    <location>
        <begin position="1"/>
        <end position="24"/>
    </location>
</feature>
<dbReference type="EC" id="3.1.1.-" evidence="3"/>
<feature type="domain" description="Carboxylesterase type B" evidence="4">
    <location>
        <begin position="28"/>
        <end position="537"/>
    </location>
</feature>
<dbReference type="InterPro" id="IPR019826">
    <property type="entry name" value="Carboxylesterase_B_AS"/>
</dbReference>
<evidence type="ECO:0000259" key="4">
    <source>
        <dbReference type="Pfam" id="PF00135"/>
    </source>
</evidence>
<dbReference type="OMA" id="YSTWKWF"/>
<dbReference type="CDD" id="cd00312">
    <property type="entry name" value="Esterase_lipase"/>
    <property type="match status" value="1"/>
</dbReference>
<dbReference type="OrthoDB" id="3200163at2759"/>
<feature type="chain" id="PRO_5044986280" description="Carboxylic ester hydrolase" evidence="3">
    <location>
        <begin position="25"/>
        <end position="561"/>
    </location>
</feature>
<evidence type="ECO:0000313" key="6">
    <source>
        <dbReference type="Proteomes" id="UP000694546"/>
    </source>
</evidence>
<dbReference type="GeneID" id="115551024"/>